<evidence type="ECO:0000313" key="2">
    <source>
        <dbReference type="Proteomes" id="UP001207408"/>
    </source>
</evidence>
<dbReference type="RefSeq" id="WP_301197976.1">
    <property type="nucleotide sequence ID" value="NZ_JAPDPI010000005.1"/>
</dbReference>
<gene>
    <name evidence="1" type="ORF">OM074_03890</name>
</gene>
<dbReference type="EMBL" id="JAPDPI010000005">
    <property type="protein sequence ID" value="MCW3804754.1"/>
    <property type="molecule type" value="Genomic_DNA"/>
</dbReference>
<keyword evidence="2" id="KW-1185">Reference proteome</keyword>
<dbReference type="Proteomes" id="UP001207408">
    <property type="component" value="Unassembled WGS sequence"/>
</dbReference>
<protein>
    <submittedName>
        <fullName evidence="1">Uncharacterized protein</fullName>
    </submittedName>
</protein>
<evidence type="ECO:0000313" key="1">
    <source>
        <dbReference type="EMBL" id="MCW3804754.1"/>
    </source>
</evidence>
<name>A0AAE3MBW2_9BACT</name>
<reference evidence="1" key="1">
    <citation type="submission" date="2022-10" db="EMBL/GenBank/DDBJ databases">
        <authorList>
            <person name="Yu W.X."/>
        </authorList>
    </citation>
    <scope>NUCLEOTIDE SEQUENCE</scope>
    <source>
        <strain evidence="1">D04</strain>
    </source>
</reference>
<accession>A0AAE3MBW2</accession>
<proteinExistence type="predicted"/>
<dbReference type="AlphaFoldDB" id="A0AAE3MBW2"/>
<sequence>MKKYISILYLIFVFLLWGCQKEEELTPSYAEMDYFLPQASQTDEVSELKRQFFKDTGVKLLFSDTLYTSESDTILLDVDYNYVVDYTGYDYFIDQYTSVSEMKDAAEFVQNNILNEIGNILPPYSVILANDFVSVDYFGTTETLINLISLKTTVINLGDIEAKSLSEKEELKSAVLSQYLSYQLTTNYSNDLKPFFDVSSDIYDDWMKVWPTYTEDDQYNGFIEAPTGYSGFNRRHDIKTFLYYMYTVSEDDFRATYGDYTRIISKMEVLNSVLNEKFDIVIY</sequence>
<comment type="caution">
    <text evidence="1">The sequence shown here is derived from an EMBL/GenBank/DDBJ whole genome shotgun (WGS) entry which is preliminary data.</text>
</comment>
<organism evidence="1 2">
    <name type="scientific">Plebeiibacterium marinum</name>
    <dbReference type="NCBI Taxonomy" id="2992111"/>
    <lineage>
        <taxon>Bacteria</taxon>
        <taxon>Pseudomonadati</taxon>
        <taxon>Bacteroidota</taxon>
        <taxon>Bacteroidia</taxon>
        <taxon>Marinilabiliales</taxon>
        <taxon>Marinilabiliaceae</taxon>
        <taxon>Plebeiibacterium</taxon>
    </lineage>
</organism>